<accession>A0A7W9W8Q9</accession>
<reference evidence="1 2" key="1">
    <citation type="submission" date="2020-08" db="EMBL/GenBank/DDBJ databases">
        <title>Genomic Encyclopedia of Type Strains, Phase IV (KMG-IV): sequencing the most valuable type-strain genomes for metagenomic binning, comparative biology and taxonomic classification.</title>
        <authorList>
            <person name="Goeker M."/>
        </authorList>
    </citation>
    <scope>NUCLEOTIDE SEQUENCE [LARGE SCALE GENOMIC DNA]</scope>
    <source>
        <strain evidence="1 2">DSM 23562</strain>
    </source>
</reference>
<comment type="caution">
    <text evidence="1">The sequence shown here is derived from an EMBL/GenBank/DDBJ whole genome shotgun (WGS) entry which is preliminary data.</text>
</comment>
<proteinExistence type="predicted"/>
<gene>
    <name evidence="1" type="ORF">HNQ39_003667</name>
</gene>
<dbReference type="RefSeq" id="WP_184199707.1">
    <property type="nucleotide sequence ID" value="NZ_JACHGW010000003.1"/>
</dbReference>
<name>A0A7W9W8Q9_ARMRO</name>
<protein>
    <submittedName>
        <fullName evidence="1">Uncharacterized protein</fullName>
    </submittedName>
</protein>
<evidence type="ECO:0000313" key="1">
    <source>
        <dbReference type="EMBL" id="MBB6051857.1"/>
    </source>
</evidence>
<dbReference type="Proteomes" id="UP000520814">
    <property type="component" value="Unassembled WGS sequence"/>
</dbReference>
<evidence type="ECO:0000313" key="2">
    <source>
        <dbReference type="Proteomes" id="UP000520814"/>
    </source>
</evidence>
<keyword evidence="2" id="KW-1185">Reference proteome</keyword>
<dbReference type="EMBL" id="JACHGW010000003">
    <property type="protein sequence ID" value="MBB6051857.1"/>
    <property type="molecule type" value="Genomic_DNA"/>
</dbReference>
<dbReference type="AlphaFoldDB" id="A0A7W9W8Q9"/>
<organism evidence="1 2">
    <name type="scientific">Armatimonas rosea</name>
    <dbReference type="NCBI Taxonomy" id="685828"/>
    <lineage>
        <taxon>Bacteria</taxon>
        <taxon>Bacillati</taxon>
        <taxon>Armatimonadota</taxon>
        <taxon>Armatimonadia</taxon>
        <taxon>Armatimonadales</taxon>
        <taxon>Armatimonadaceae</taxon>
        <taxon>Armatimonas</taxon>
    </lineage>
</organism>
<sequence>MLVPFCLMVAQQAAPPQSLAAQWERLYWSVEARGPLIAVGTDTLLEQPSLPELPAGPLNAADLVARYDATLARCGGVTAVATRTMRLYDPPRNPTALAEKLRDINPEAYWVLLLASLSTGQWQELTSEAGLALRTLSPRQSHWLEGALPANLSFRTHPGATLDRRTFRLHLHRQLEIHVLGSDGKDTALPSGLAPESFETSQSLALQEAATSDDDQLLGKVRVPGREKASALDPAQPTLQPLVVLEGATTVGALLTRIGRATGLELYADPSVAGRTVWSRGRSARAGDVLQALCRGVNGCLRQVGPAYLLVEDLPSAAERRERANAEYQRVLAPQEQETGQLSPLAAGARRRLSRERALERIPRGPQDAPAALWELAEHFDTEGRVPFSRLTPGLQAEVRALHDRQRAATALEGGVEPVAPVAATAQQSLVLELRLPEGQGVATVGELDAEALRPDSAEPEPVGPVVVPETVATRAWQLALPETPQEQDALFALAKRLKVTQLRIALWPDPARETRFAALAAAAKAQKLGVVAVLCPLQAFDPSTPRERNALGLTLAEWTARFATDNTPSCRLARSLAPWGFVVPEALDTSRFVAFAARLSALPGVVGIGLDGLSAPGTPDAEVGDWALWIGGFAPERRLAFLRAHQADPADLIPASPFDLESETTEHRERRALWEAELRTRRALALTALQKALLGAKLPVPLSVRLGDLGKGGSWHALRAPIVLKNAVLDPKDDLALRLVANIHVGLLHVSLLAYDARVSGLATDDAALNDPDAQLRSWLDIELQPATRPTPGHPDHWDGFVLDLADRPLADALNLLEKAFAD</sequence>